<gene>
    <name evidence="1" type="ORF">NCS57_01188400</name>
</gene>
<evidence type="ECO:0000313" key="1">
    <source>
        <dbReference type="EMBL" id="KAI8654432.1"/>
    </source>
</evidence>
<reference evidence="1" key="1">
    <citation type="submission" date="2022-06" db="EMBL/GenBank/DDBJ databases">
        <title>Fusarium solani species complex genomes reveal bases of compartmentalisation and animal pathogenesis.</title>
        <authorList>
            <person name="Tsai I.J."/>
        </authorList>
    </citation>
    <scope>NUCLEOTIDE SEQUENCE</scope>
    <source>
        <strain evidence="1">Fu6.1</strain>
    </source>
</reference>
<keyword evidence="2" id="KW-1185">Reference proteome</keyword>
<dbReference type="Proteomes" id="UP001065298">
    <property type="component" value="Chromosome 10"/>
</dbReference>
<protein>
    <submittedName>
        <fullName evidence="1">Uncharacterized protein</fullName>
    </submittedName>
</protein>
<comment type="caution">
    <text evidence="1">The sequence shown here is derived from an EMBL/GenBank/DDBJ whole genome shotgun (WGS) entry which is preliminary data.</text>
</comment>
<proteinExistence type="predicted"/>
<sequence>MLPKLFSSSLGSYLATLTVVLGFLSQITQALDRKKVTEVFKVKEGTENGGCDNHLIDVWFDEAFDLANHVDECLKAAQNALEEKDLEHDKDLDDVLAAFVDDEDNEEDDKPRLFCDSTFALGESPASLLTGAILTIHGTEREWDDAALEEGTGNEYPLELVNGSLVEKKIEQAQAEWYNDIFKEREEDIEKEEDEAKREALPPPWYPFWVDHLKMYRFDVKGDYCSVPDNMAGTEDQRQPTIVTLCPQNFKKEKNKVWYKKLDDIPEVKKQGRSIGTISLPSLTIFHEMFHVTLLTKHTPDTTYKLSQITRDKALKGNTFISSEQSRRNPESWTLFALAWEMGLRNPKFTFATTKAVKK</sequence>
<name>A0ACC0QIW9_9HYPO</name>
<dbReference type="EMBL" id="CM046512">
    <property type="protein sequence ID" value="KAI8654432.1"/>
    <property type="molecule type" value="Genomic_DNA"/>
</dbReference>
<accession>A0ACC0QIW9</accession>
<evidence type="ECO:0000313" key="2">
    <source>
        <dbReference type="Proteomes" id="UP001065298"/>
    </source>
</evidence>
<organism evidence="1 2">
    <name type="scientific">Fusarium keratoplasticum</name>
    <dbReference type="NCBI Taxonomy" id="1328300"/>
    <lineage>
        <taxon>Eukaryota</taxon>
        <taxon>Fungi</taxon>
        <taxon>Dikarya</taxon>
        <taxon>Ascomycota</taxon>
        <taxon>Pezizomycotina</taxon>
        <taxon>Sordariomycetes</taxon>
        <taxon>Hypocreomycetidae</taxon>
        <taxon>Hypocreales</taxon>
        <taxon>Nectriaceae</taxon>
        <taxon>Fusarium</taxon>
        <taxon>Fusarium solani species complex</taxon>
    </lineage>
</organism>